<organism evidence="10 11">
    <name type="scientific">Pisum sativum</name>
    <name type="common">Garden pea</name>
    <name type="synonym">Lathyrus oleraceus</name>
    <dbReference type="NCBI Taxonomy" id="3888"/>
    <lineage>
        <taxon>Eukaryota</taxon>
        <taxon>Viridiplantae</taxon>
        <taxon>Streptophyta</taxon>
        <taxon>Embryophyta</taxon>
        <taxon>Tracheophyta</taxon>
        <taxon>Spermatophyta</taxon>
        <taxon>Magnoliopsida</taxon>
        <taxon>eudicotyledons</taxon>
        <taxon>Gunneridae</taxon>
        <taxon>Pentapetalae</taxon>
        <taxon>rosids</taxon>
        <taxon>fabids</taxon>
        <taxon>Fabales</taxon>
        <taxon>Fabaceae</taxon>
        <taxon>Papilionoideae</taxon>
        <taxon>50 kb inversion clade</taxon>
        <taxon>NPAAA clade</taxon>
        <taxon>Hologalegina</taxon>
        <taxon>IRL clade</taxon>
        <taxon>Fabeae</taxon>
        <taxon>Lathyrus</taxon>
    </lineage>
</organism>
<dbReference type="AlphaFoldDB" id="A0A9D4YHF9"/>
<gene>
    <name evidence="10" type="ORF">KIW84_024348</name>
</gene>
<sequence length="207" mass="23293">MGLCFASLNILHTSGSNERAKKDSSSSCNKSKVWEMGNSESGKLLELSNLKVFSYGDLKIATKSFKSDALLGEGGFGKVYKGWLNAETLAPVKAGSGMMVAIKKMKPDSLQGVQEWQSEINFLGSISHPNLVKLLGYCSENDELLLVYEFMPRGSLESHLFRSMNFHTTNVINKTKQKNSILFLFWFFVRKYQQRATFLENSTRNSY</sequence>
<name>A0A9D4YHF9_PEA</name>
<protein>
    <recommendedName>
        <fullName evidence="2">non-specific serine/threonine protein kinase</fullName>
        <ecNumber evidence="2">2.7.11.1</ecNumber>
    </recommendedName>
</protein>
<comment type="subcellular location">
    <subcellularLocation>
        <location evidence="1">Cell membrane</location>
    </subcellularLocation>
</comment>
<reference evidence="10 11" key="1">
    <citation type="journal article" date="2022" name="Nat. Genet.">
        <title>Improved pea reference genome and pan-genome highlight genomic features and evolutionary characteristics.</title>
        <authorList>
            <person name="Yang T."/>
            <person name="Liu R."/>
            <person name="Luo Y."/>
            <person name="Hu S."/>
            <person name="Wang D."/>
            <person name="Wang C."/>
            <person name="Pandey M.K."/>
            <person name="Ge S."/>
            <person name="Xu Q."/>
            <person name="Li N."/>
            <person name="Li G."/>
            <person name="Huang Y."/>
            <person name="Saxena R.K."/>
            <person name="Ji Y."/>
            <person name="Li M."/>
            <person name="Yan X."/>
            <person name="He Y."/>
            <person name="Liu Y."/>
            <person name="Wang X."/>
            <person name="Xiang C."/>
            <person name="Varshney R.K."/>
            <person name="Ding H."/>
            <person name="Gao S."/>
            <person name="Zong X."/>
        </authorList>
    </citation>
    <scope>NUCLEOTIDE SEQUENCE [LARGE SCALE GENOMIC DNA]</scope>
    <source>
        <strain evidence="10 11">cv. Zhongwan 6</strain>
    </source>
</reference>
<keyword evidence="3" id="KW-1003">Cell membrane</keyword>
<feature type="binding site" evidence="8">
    <location>
        <position position="104"/>
    </location>
    <ligand>
        <name>ATP</name>
        <dbReference type="ChEBI" id="CHEBI:30616"/>
    </ligand>
</feature>
<evidence type="ECO:0000256" key="2">
    <source>
        <dbReference type="ARBA" id="ARBA00012513"/>
    </source>
</evidence>
<feature type="domain" description="Protein kinase" evidence="9">
    <location>
        <begin position="65"/>
        <end position="207"/>
    </location>
</feature>
<evidence type="ECO:0000256" key="5">
    <source>
        <dbReference type="ARBA" id="ARBA00022741"/>
    </source>
</evidence>
<dbReference type="GO" id="GO:0005886">
    <property type="term" value="C:plasma membrane"/>
    <property type="evidence" value="ECO:0007669"/>
    <property type="project" value="UniProtKB-SubCell"/>
</dbReference>
<dbReference type="Gene3D" id="3.30.200.20">
    <property type="entry name" value="Phosphorylase Kinase, domain 1"/>
    <property type="match status" value="1"/>
</dbReference>
<dbReference type="Pfam" id="PF07714">
    <property type="entry name" value="PK_Tyr_Ser-Thr"/>
    <property type="match status" value="1"/>
</dbReference>
<dbReference type="PANTHER" id="PTHR45621">
    <property type="entry name" value="OS01G0588500 PROTEIN-RELATED"/>
    <property type="match status" value="1"/>
</dbReference>
<evidence type="ECO:0000256" key="1">
    <source>
        <dbReference type="ARBA" id="ARBA00004236"/>
    </source>
</evidence>
<evidence type="ECO:0000256" key="7">
    <source>
        <dbReference type="ARBA" id="ARBA00022840"/>
    </source>
</evidence>
<dbReference type="InterPro" id="IPR011009">
    <property type="entry name" value="Kinase-like_dom_sf"/>
</dbReference>
<keyword evidence="7 8" id="KW-0067">ATP-binding</keyword>
<dbReference type="InterPro" id="IPR050823">
    <property type="entry name" value="Plant_Ser_Thr_Prot_Kinase"/>
</dbReference>
<keyword evidence="3" id="KW-0472">Membrane</keyword>
<accession>A0A9D4YHF9</accession>
<dbReference type="PROSITE" id="PS00107">
    <property type="entry name" value="PROTEIN_KINASE_ATP"/>
    <property type="match status" value="1"/>
</dbReference>
<dbReference type="InterPro" id="IPR017441">
    <property type="entry name" value="Protein_kinase_ATP_BS"/>
</dbReference>
<dbReference type="FunFam" id="3.30.200.20:FF:000228">
    <property type="entry name" value="Serine/threonine-protein kinase BIK1"/>
    <property type="match status" value="1"/>
</dbReference>
<evidence type="ECO:0000256" key="3">
    <source>
        <dbReference type="ARBA" id="ARBA00022475"/>
    </source>
</evidence>
<keyword evidence="4" id="KW-0808">Transferase</keyword>
<dbReference type="Gramene" id="Psat02G0434800-T2">
    <property type="protein sequence ID" value="KAI5438574.1"/>
    <property type="gene ID" value="KIW84_024348"/>
</dbReference>
<keyword evidence="5 8" id="KW-0547">Nucleotide-binding</keyword>
<evidence type="ECO:0000256" key="4">
    <source>
        <dbReference type="ARBA" id="ARBA00022679"/>
    </source>
</evidence>
<dbReference type="EC" id="2.7.11.1" evidence="2"/>
<dbReference type="InterPro" id="IPR000719">
    <property type="entry name" value="Prot_kinase_dom"/>
</dbReference>
<dbReference type="SUPFAM" id="SSF56112">
    <property type="entry name" value="Protein kinase-like (PK-like)"/>
    <property type="match status" value="1"/>
</dbReference>
<keyword evidence="6 10" id="KW-0418">Kinase</keyword>
<evidence type="ECO:0000256" key="6">
    <source>
        <dbReference type="ARBA" id="ARBA00022777"/>
    </source>
</evidence>
<dbReference type="GO" id="GO:0004674">
    <property type="term" value="F:protein serine/threonine kinase activity"/>
    <property type="evidence" value="ECO:0007669"/>
    <property type="project" value="UniProtKB-EC"/>
</dbReference>
<dbReference type="Proteomes" id="UP001058974">
    <property type="component" value="Chromosome 2"/>
</dbReference>
<proteinExistence type="predicted"/>
<dbReference type="PROSITE" id="PS50011">
    <property type="entry name" value="PROTEIN_KINASE_DOM"/>
    <property type="match status" value="1"/>
</dbReference>
<dbReference type="InterPro" id="IPR001245">
    <property type="entry name" value="Ser-Thr/Tyr_kinase_cat_dom"/>
</dbReference>
<comment type="caution">
    <text evidence="10">The sequence shown here is derived from an EMBL/GenBank/DDBJ whole genome shotgun (WGS) entry which is preliminary data.</text>
</comment>
<evidence type="ECO:0000313" key="10">
    <source>
        <dbReference type="EMBL" id="KAI5438574.1"/>
    </source>
</evidence>
<evidence type="ECO:0000313" key="11">
    <source>
        <dbReference type="Proteomes" id="UP001058974"/>
    </source>
</evidence>
<keyword evidence="11" id="KW-1185">Reference proteome</keyword>
<evidence type="ECO:0000259" key="9">
    <source>
        <dbReference type="PROSITE" id="PS50011"/>
    </source>
</evidence>
<evidence type="ECO:0000256" key="8">
    <source>
        <dbReference type="PROSITE-ProRule" id="PRU10141"/>
    </source>
</evidence>
<dbReference type="GO" id="GO:0005524">
    <property type="term" value="F:ATP binding"/>
    <property type="evidence" value="ECO:0007669"/>
    <property type="project" value="UniProtKB-UniRule"/>
</dbReference>
<dbReference type="EMBL" id="JAMSHJ010000002">
    <property type="protein sequence ID" value="KAI5438574.1"/>
    <property type="molecule type" value="Genomic_DNA"/>
</dbReference>